<keyword evidence="9" id="KW-1185">Reference proteome</keyword>
<dbReference type="GO" id="GO:0003677">
    <property type="term" value="F:DNA binding"/>
    <property type="evidence" value="ECO:0007669"/>
    <property type="project" value="UniProtKB-KW"/>
</dbReference>
<evidence type="ECO:0000256" key="4">
    <source>
        <dbReference type="ARBA" id="ARBA00023163"/>
    </source>
</evidence>
<organism evidence="8">
    <name type="scientific">Salvia splendens</name>
    <name type="common">Scarlet sage</name>
    <dbReference type="NCBI Taxonomy" id="180675"/>
    <lineage>
        <taxon>Eukaryota</taxon>
        <taxon>Viridiplantae</taxon>
        <taxon>Streptophyta</taxon>
        <taxon>Embryophyta</taxon>
        <taxon>Tracheophyta</taxon>
        <taxon>Spermatophyta</taxon>
        <taxon>Magnoliopsida</taxon>
        <taxon>eudicotyledons</taxon>
        <taxon>Gunneridae</taxon>
        <taxon>Pentapetalae</taxon>
        <taxon>asterids</taxon>
        <taxon>lamiids</taxon>
        <taxon>Lamiales</taxon>
        <taxon>Lamiaceae</taxon>
        <taxon>Nepetoideae</taxon>
        <taxon>Mentheae</taxon>
        <taxon>Salviinae</taxon>
        <taxon>Salvia</taxon>
        <taxon>Salvia subgen. Calosphace</taxon>
        <taxon>core Calosphace</taxon>
    </lineage>
</organism>
<proteinExistence type="predicted"/>
<dbReference type="InterPro" id="IPR015300">
    <property type="entry name" value="DNA-bd_pseudobarrel_sf"/>
</dbReference>
<sequence length="253" mass="29455">MADEDPFGAYHRLPSFIKVFSMSRNKAELRLPPQWVAEHGDDLPFDYRLLSFTLVDVRIFHVKRYKSGTGCPPLGNLERESLMKMNLLLKFSLKKSRVFSPLTHICILALTEEEEDEEIYNPDIDSSDDYAPSDGESELADDSDYDDDRGALADDEYPTWTLKLTKSNIKQTIEIPTDFWQLLVRAAPQHDVVHFLVDGQTWRLFLKHSSGKIWIKHGWRRFKDANALFPGVRCHFKLVDAQDIQFYVWFDRP</sequence>
<dbReference type="Proteomes" id="UP000298416">
    <property type="component" value="Unassembled WGS sequence"/>
</dbReference>
<evidence type="ECO:0000256" key="2">
    <source>
        <dbReference type="ARBA" id="ARBA00023015"/>
    </source>
</evidence>
<keyword evidence="2" id="KW-0805">Transcription regulation</keyword>
<dbReference type="AlphaFoldDB" id="A0A8X8Y6M7"/>
<feature type="region of interest" description="Disordered" evidence="6">
    <location>
        <begin position="117"/>
        <end position="147"/>
    </location>
</feature>
<evidence type="ECO:0000256" key="1">
    <source>
        <dbReference type="ARBA" id="ARBA00004123"/>
    </source>
</evidence>
<accession>A0A8X8Y6M7</accession>
<evidence type="ECO:0000256" key="6">
    <source>
        <dbReference type="SAM" id="MobiDB-lite"/>
    </source>
</evidence>
<dbReference type="EMBL" id="PNBA02000005">
    <property type="protein sequence ID" value="KAG6424550.1"/>
    <property type="molecule type" value="Genomic_DNA"/>
</dbReference>
<name>A0A8X8Y6M7_SALSN</name>
<evidence type="ECO:0000256" key="5">
    <source>
        <dbReference type="ARBA" id="ARBA00023242"/>
    </source>
</evidence>
<dbReference type="GO" id="GO:0005634">
    <property type="term" value="C:nucleus"/>
    <property type="evidence" value="ECO:0007669"/>
    <property type="project" value="UniProtKB-SubCell"/>
</dbReference>
<evidence type="ECO:0000256" key="3">
    <source>
        <dbReference type="ARBA" id="ARBA00023125"/>
    </source>
</evidence>
<feature type="compositionally biased region" description="Acidic residues" evidence="6">
    <location>
        <begin position="135"/>
        <end position="147"/>
    </location>
</feature>
<keyword evidence="4" id="KW-0804">Transcription</keyword>
<dbReference type="InterPro" id="IPR003340">
    <property type="entry name" value="B3_DNA-bd"/>
</dbReference>
<reference evidence="8" key="2">
    <citation type="submission" date="2020-08" db="EMBL/GenBank/DDBJ databases">
        <title>Plant Genome Project.</title>
        <authorList>
            <person name="Zhang R.-G."/>
        </authorList>
    </citation>
    <scope>NUCLEOTIDE SEQUENCE</scope>
    <source>
        <strain evidence="8">Huo1</strain>
        <tissue evidence="8">Leaf</tissue>
    </source>
</reference>
<feature type="compositionally biased region" description="Acidic residues" evidence="6">
    <location>
        <begin position="117"/>
        <end position="128"/>
    </location>
</feature>
<comment type="subcellular location">
    <subcellularLocation>
        <location evidence="1">Nucleus</location>
    </subcellularLocation>
</comment>
<protein>
    <recommendedName>
        <fullName evidence="7">TF-B3 domain-containing protein</fullName>
    </recommendedName>
</protein>
<comment type="caution">
    <text evidence="8">The sequence shown here is derived from an EMBL/GenBank/DDBJ whole genome shotgun (WGS) entry which is preliminary data.</text>
</comment>
<dbReference type="Gene3D" id="2.40.330.10">
    <property type="entry name" value="DNA-binding pseudobarrel domain"/>
    <property type="match status" value="1"/>
</dbReference>
<gene>
    <name evidence="8" type="ORF">SASPL_114968</name>
</gene>
<evidence type="ECO:0000259" key="7">
    <source>
        <dbReference type="PROSITE" id="PS50863"/>
    </source>
</evidence>
<keyword evidence="5" id="KW-0539">Nucleus</keyword>
<dbReference type="PROSITE" id="PS50863">
    <property type="entry name" value="B3"/>
    <property type="match status" value="1"/>
</dbReference>
<reference evidence="8" key="1">
    <citation type="submission" date="2018-01" db="EMBL/GenBank/DDBJ databases">
        <authorList>
            <person name="Mao J.F."/>
        </authorList>
    </citation>
    <scope>NUCLEOTIDE SEQUENCE</scope>
    <source>
        <strain evidence="8">Huo1</strain>
        <tissue evidence="8">Leaf</tissue>
    </source>
</reference>
<feature type="domain" description="TF-B3" evidence="7">
    <location>
        <begin position="158"/>
        <end position="253"/>
    </location>
</feature>
<evidence type="ECO:0000313" key="8">
    <source>
        <dbReference type="EMBL" id="KAG6424550.1"/>
    </source>
</evidence>
<keyword evidence="3" id="KW-0238">DNA-binding</keyword>
<evidence type="ECO:0000313" key="9">
    <source>
        <dbReference type="Proteomes" id="UP000298416"/>
    </source>
</evidence>
<dbReference type="SUPFAM" id="SSF101936">
    <property type="entry name" value="DNA-binding pseudobarrel domain"/>
    <property type="match status" value="1"/>
</dbReference>